<reference evidence="1 2" key="1">
    <citation type="submission" date="2019-05" db="EMBL/GenBank/DDBJ databases">
        <title>Another draft genome of Portunus trituberculatus and its Hox gene families provides insights of decapod evolution.</title>
        <authorList>
            <person name="Jeong J.-H."/>
            <person name="Song I."/>
            <person name="Kim S."/>
            <person name="Choi T."/>
            <person name="Kim D."/>
            <person name="Ryu S."/>
            <person name="Kim W."/>
        </authorList>
    </citation>
    <scope>NUCLEOTIDE SEQUENCE [LARGE SCALE GENOMIC DNA]</scope>
    <source>
        <tissue evidence="1">Muscle</tissue>
    </source>
</reference>
<comment type="caution">
    <text evidence="1">The sequence shown here is derived from an EMBL/GenBank/DDBJ whole genome shotgun (WGS) entry which is preliminary data.</text>
</comment>
<protein>
    <submittedName>
        <fullName evidence="1">Uncharacterized protein</fullName>
    </submittedName>
</protein>
<accession>A0A5B7JBT9</accession>
<organism evidence="1 2">
    <name type="scientific">Portunus trituberculatus</name>
    <name type="common">Swimming crab</name>
    <name type="synonym">Neptunus trituberculatus</name>
    <dbReference type="NCBI Taxonomy" id="210409"/>
    <lineage>
        <taxon>Eukaryota</taxon>
        <taxon>Metazoa</taxon>
        <taxon>Ecdysozoa</taxon>
        <taxon>Arthropoda</taxon>
        <taxon>Crustacea</taxon>
        <taxon>Multicrustacea</taxon>
        <taxon>Malacostraca</taxon>
        <taxon>Eumalacostraca</taxon>
        <taxon>Eucarida</taxon>
        <taxon>Decapoda</taxon>
        <taxon>Pleocyemata</taxon>
        <taxon>Brachyura</taxon>
        <taxon>Eubrachyura</taxon>
        <taxon>Portunoidea</taxon>
        <taxon>Portunidae</taxon>
        <taxon>Portuninae</taxon>
        <taxon>Portunus</taxon>
    </lineage>
</organism>
<evidence type="ECO:0000313" key="1">
    <source>
        <dbReference type="EMBL" id="MPC90418.1"/>
    </source>
</evidence>
<name>A0A5B7JBT9_PORTR</name>
<evidence type="ECO:0000313" key="2">
    <source>
        <dbReference type="Proteomes" id="UP000324222"/>
    </source>
</evidence>
<dbReference type="Proteomes" id="UP000324222">
    <property type="component" value="Unassembled WGS sequence"/>
</dbReference>
<gene>
    <name evidence="1" type="ORF">E2C01_085405</name>
</gene>
<dbReference type="AlphaFoldDB" id="A0A5B7JBT9"/>
<proteinExistence type="predicted"/>
<keyword evidence="2" id="KW-1185">Reference proteome</keyword>
<sequence length="61" mass="6853">MRPNTGEVKKFQEFLSIMIPVFSLTISLRLRSVLSLYTSDKQLRVTTNSNNNSTTTTATTV</sequence>
<dbReference type="EMBL" id="VSRR010084338">
    <property type="protein sequence ID" value="MPC90418.1"/>
    <property type="molecule type" value="Genomic_DNA"/>
</dbReference>